<comment type="caution">
    <text evidence="1">The sequence shown here is derived from an EMBL/GenBank/DDBJ whole genome shotgun (WGS) entry which is preliminary data.</text>
</comment>
<dbReference type="Proteomes" id="UP001139353">
    <property type="component" value="Unassembled WGS sequence"/>
</dbReference>
<reference evidence="1" key="1">
    <citation type="submission" date="2021-11" db="EMBL/GenBank/DDBJ databases">
        <title>BS-T2-15 a new species belonging to the Comamonadaceae family isolated from the soil of a French oak forest.</title>
        <authorList>
            <person name="Mieszkin S."/>
            <person name="Alain K."/>
        </authorList>
    </citation>
    <scope>NUCLEOTIDE SEQUENCE</scope>
    <source>
        <strain evidence="1">BS-T2-15</strain>
    </source>
</reference>
<dbReference type="AlphaFoldDB" id="A0A9X1YF96"/>
<name>A0A9X1YF96_9BURK</name>
<evidence type="ECO:0000313" key="1">
    <source>
        <dbReference type="EMBL" id="MCK9684582.1"/>
    </source>
</evidence>
<evidence type="ECO:0000313" key="2">
    <source>
        <dbReference type="Proteomes" id="UP001139353"/>
    </source>
</evidence>
<accession>A0A9X1YF96</accession>
<dbReference type="RefSeq" id="WP_275680608.1">
    <property type="nucleotide sequence ID" value="NZ_JAJLJH010000001.1"/>
</dbReference>
<keyword evidence="2" id="KW-1185">Reference proteome</keyword>
<proteinExistence type="predicted"/>
<dbReference type="EMBL" id="JAJLJH010000001">
    <property type="protein sequence ID" value="MCK9684582.1"/>
    <property type="molecule type" value="Genomic_DNA"/>
</dbReference>
<protein>
    <submittedName>
        <fullName evidence="1">Uncharacterized protein</fullName>
    </submittedName>
</protein>
<organism evidence="1 2">
    <name type="scientific">Scleromatobacter humisilvae</name>
    <dbReference type="NCBI Taxonomy" id="2897159"/>
    <lineage>
        <taxon>Bacteria</taxon>
        <taxon>Pseudomonadati</taxon>
        <taxon>Pseudomonadota</taxon>
        <taxon>Betaproteobacteria</taxon>
        <taxon>Burkholderiales</taxon>
        <taxon>Sphaerotilaceae</taxon>
        <taxon>Scleromatobacter</taxon>
    </lineage>
</organism>
<gene>
    <name evidence="1" type="ORF">LPC04_02550</name>
</gene>
<sequence length="282" mass="29561">MKSLLSLGGRGLRSWAAALAWTTLVLPASALAIDSKCRDDIRPVDDNPLGYRLRGNRCEGLYWSPHASDAAITVLAVATGAPAAALPGEGVLHLGWSGRVSGAIGDAVQIQAISLRPGLFYRMDATASLGGGRFDWPTDVVRGLSLRGDEIALRVQARARIGQVTWPILLPLSLSGGATEGAGVRVLVTSTVALFAISWECLRIESSGMPAQSVARGRAGGPFRADEVVTLEVAAPGSREPCYLDIVGEPVVASNMTPPSAHVVVQMPSNPVREPRAASRAR</sequence>